<dbReference type="PANTHER" id="PTHR12925:SF0">
    <property type="entry name" value="PROTEIN HIKESHI"/>
    <property type="match status" value="1"/>
</dbReference>
<sequence>MTTNPFFGVFFSGASYPIFSSSCTQIDASHWVLDVCTSVAPNYWDLKEVSLFLTAPGALEAAAAAIGGGGAEVGLALYSRAATGDWAFRGAVHSGCPSAVMLTQWPLSDSDLPPPGPGVVQIGISLEPLASVLSQLGTQIGSKEDFARKVATDLFRFLQSFQTVQMGDRIVAPANALDRWFVRFQEKFRKDPDFLTRRKVDE</sequence>
<evidence type="ECO:0000259" key="1">
    <source>
        <dbReference type="Pfam" id="PF21057"/>
    </source>
</evidence>
<accession>A0A7S0UKF1</accession>
<proteinExistence type="predicted"/>
<dbReference type="GO" id="GO:0005634">
    <property type="term" value="C:nucleus"/>
    <property type="evidence" value="ECO:0007669"/>
    <property type="project" value="TreeGrafter"/>
</dbReference>
<evidence type="ECO:0000313" key="2">
    <source>
        <dbReference type="EMBL" id="CAD8765254.1"/>
    </source>
</evidence>
<dbReference type="GO" id="GO:0006606">
    <property type="term" value="P:protein import into nucleus"/>
    <property type="evidence" value="ECO:0007669"/>
    <property type="project" value="TreeGrafter"/>
</dbReference>
<dbReference type="InterPro" id="IPR031318">
    <property type="entry name" value="OPI10"/>
</dbReference>
<dbReference type="EMBL" id="HBFM01002851">
    <property type="protein sequence ID" value="CAD8765254.1"/>
    <property type="molecule type" value="Transcribed_RNA"/>
</dbReference>
<organism evidence="2">
    <name type="scientific">Polytomella parva</name>
    <dbReference type="NCBI Taxonomy" id="51329"/>
    <lineage>
        <taxon>Eukaryota</taxon>
        <taxon>Viridiplantae</taxon>
        <taxon>Chlorophyta</taxon>
        <taxon>core chlorophytes</taxon>
        <taxon>Chlorophyceae</taxon>
        <taxon>CS clade</taxon>
        <taxon>Chlamydomonadales</taxon>
        <taxon>Chlamydomonadaceae</taxon>
        <taxon>Polytomella</taxon>
    </lineage>
</organism>
<reference evidence="2" key="1">
    <citation type="submission" date="2021-01" db="EMBL/GenBank/DDBJ databases">
        <authorList>
            <person name="Corre E."/>
            <person name="Pelletier E."/>
            <person name="Niang G."/>
            <person name="Scheremetjew M."/>
            <person name="Finn R."/>
            <person name="Kale V."/>
            <person name="Holt S."/>
            <person name="Cochrane G."/>
            <person name="Meng A."/>
            <person name="Brown T."/>
            <person name="Cohen L."/>
        </authorList>
    </citation>
    <scope>NUCLEOTIDE SEQUENCE</scope>
    <source>
        <strain evidence="2">SAG 63-3</strain>
    </source>
</reference>
<protein>
    <recommendedName>
        <fullName evidence="1">Hikeshi-like C-terminal domain-containing protein</fullName>
    </recommendedName>
</protein>
<gene>
    <name evidence="2" type="ORF">PPAR00522_LOCUS1639</name>
</gene>
<dbReference type="InterPro" id="IPR048364">
    <property type="entry name" value="Hikeshi-like_C"/>
</dbReference>
<name>A0A7S0UKF1_9CHLO</name>
<dbReference type="GO" id="GO:0005829">
    <property type="term" value="C:cytosol"/>
    <property type="evidence" value="ECO:0007669"/>
    <property type="project" value="TreeGrafter"/>
</dbReference>
<dbReference type="PANTHER" id="PTHR12925">
    <property type="entry name" value="HIKESHI FAMILY MEMBER"/>
    <property type="match status" value="1"/>
</dbReference>
<dbReference type="AlphaFoldDB" id="A0A7S0UKF1"/>
<dbReference type="GO" id="GO:0061608">
    <property type="term" value="F:nuclear import signal receptor activity"/>
    <property type="evidence" value="ECO:0007669"/>
    <property type="project" value="TreeGrafter"/>
</dbReference>
<feature type="domain" description="Hikeshi-like C-terminal" evidence="1">
    <location>
        <begin position="145"/>
        <end position="196"/>
    </location>
</feature>
<dbReference type="Pfam" id="PF21057">
    <property type="entry name" value="Hikeshi-like_C"/>
    <property type="match status" value="1"/>
</dbReference>